<keyword evidence="2" id="KW-1185">Reference proteome</keyword>
<dbReference type="PROSITE" id="PS51257">
    <property type="entry name" value="PROKAR_LIPOPROTEIN"/>
    <property type="match status" value="1"/>
</dbReference>
<dbReference type="AlphaFoldDB" id="A0A6M0IR12"/>
<name>A0A6M0IR12_9BACT</name>
<comment type="caution">
    <text evidence="1">The sequence shown here is derived from an EMBL/GenBank/DDBJ whole genome shotgun (WGS) entry which is preliminary data.</text>
</comment>
<dbReference type="Proteomes" id="UP000477386">
    <property type="component" value="Unassembled WGS sequence"/>
</dbReference>
<proteinExistence type="predicted"/>
<sequence length="146" mass="16476">MMKTIGWSILMVVVFSVTSCHKTAPIDPTSDPLKEHTQDLQQARTWLLGKWKLVKVSAMIPNPAVPAVELSIDENQISLIQGGIQRDKVDYEVVETTYGLLIKTNAQPREDNWYIRNPGLYINENRMFLDLGVATDGPGYEFVKVN</sequence>
<gene>
    <name evidence="1" type="ORF">GK091_25955</name>
</gene>
<reference evidence="1 2" key="1">
    <citation type="submission" date="2020-02" db="EMBL/GenBank/DDBJ databases">
        <title>Draft genome sequence of two Spirosoma agri KCTC 52727 and Spirosoma terrae KCTC 52035.</title>
        <authorList>
            <person name="Rojas J."/>
            <person name="Ambika Manirajan B."/>
            <person name="Ratering S."/>
            <person name="Suarez C."/>
            <person name="Schnell S."/>
        </authorList>
    </citation>
    <scope>NUCLEOTIDE SEQUENCE [LARGE SCALE GENOMIC DNA]</scope>
    <source>
        <strain evidence="1 2">KCTC 52727</strain>
    </source>
</reference>
<protein>
    <recommendedName>
        <fullName evidence="3">Lipocalin-like domain-containing protein</fullName>
    </recommendedName>
</protein>
<dbReference type="RefSeq" id="WP_164043657.1">
    <property type="nucleotide sequence ID" value="NZ_JAAGNZ010000004.1"/>
</dbReference>
<evidence type="ECO:0008006" key="3">
    <source>
        <dbReference type="Google" id="ProtNLM"/>
    </source>
</evidence>
<evidence type="ECO:0000313" key="1">
    <source>
        <dbReference type="EMBL" id="NEU70347.1"/>
    </source>
</evidence>
<organism evidence="1 2">
    <name type="scientific">Spirosoma agri</name>
    <dbReference type="NCBI Taxonomy" id="1987381"/>
    <lineage>
        <taxon>Bacteria</taxon>
        <taxon>Pseudomonadati</taxon>
        <taxon>Bacteroidota</taxon>
        <taxon>Cytophagia</taxon>
        <taxon>Cytophagales</taxon>
        <taxon>Cytophagaceae</taxon>
        <taxon>Spirosoma</taxon>
    </lineage>
</organism>
<accession>A0A6M0IR12</accession>
<evidence type="ECO:0000313" key="2">
    <source>
        <dbReference type="Proteomes" id="UP000477386"/>
    </source>
</evidence>
<dbReference type="EMBL" id="JAAGNZ010000004">
    <property type="protein sequence ID" value="NEU70347.1"/>
    <property type="molecule type" value="Genomic_DNA"/>
</dbReference>